<dbReference type="InterPro" id="IPR000504">
    <property type="entry name" value="RRM_dom"/>
</dbReference>
<evidence type="ECO:0000256" key="3">
    <source>
        <dbReference type="ARBA" id="ARBA00022884"/>
    </source>
</evidence>
<evidence type="ECO:0000256" key="5">
    <source>
        <dbReference type="PROSITE-ProRule" id="PRU00176"/>
    </source>
</evidence>
<dbReference type="CDD" id="cd12394">
    <property type="entry name" value="RRM1_RBM34"/>
    <property type="match status" value="1"/>
</dbReference>
<dbReference type="GO" id="GO:0019843">
    <property type="term" value="F:rRNA binding"/>
    <property type="evidence" value="ECO:0007669"/>
    <property type="project" value="TreeGrafter"/>
</dbReference>
<evidence type="ECO:0000256" key="6">
    <source>
        <dbReference type="SAM" id="MobiDB-lite"/>
    </source>
</evidence>
<feature type="domain" description="RRM" evidence="7">
    <location>
        <begin position="154"/>
        <end position="231"/>
    </location>
</feature>
<comment type="similarity">
    <text evidence="2">Belongs to the RRM RBM34 family.</text>
</comment>
<sequence>TCWYYKFGTVVLSEVPIVLYCSDEVHTKLKPQVDSISNDFQKHSTQEDNVQNTIFVGNLPNKTTLKDVKKLFGIFGPILNARLRGAVRKELKTPKKLAIIKREFHEDSNHINAYVKFKSFESCKSALIMNGELYEKHHLRVTLAEDEGKSDPKKSIFVGNLVFKIHDDDLWQAFEDCGPIDRIRIIRDQKTGIGKGFGYVNFKSTDAVELALKLDGIPILGRNVRVSRVTNDGRANPSVKKKKLKKIFSSDETKQKGKKVEKQIKPFRTKVKHEFQGQKTKPSIQKKAKKKKRFDKKKMVIKQIAEQMMSKRK</sequence>
<dbReference type="Gene3D" id="3.30.70.330">
    <property type="match status" value="2"/>
</dbReference>
<dbReference type="PROSITE" id="PS50102">
    <property type="entry name" value="RRM"/>
    <property type="match status" value="2"/>
</dbReference>
<feature type="region of interest" description="Disordered" evidence="6">
    <location>
        <begin position="272"/>
        <end position="297"/>
    </location>
</feature>
<accession>A0A1B6FBW3</accession>
<feature type="domain" description="RRM" evidence="7">
    <location>
        <begin position="52"/>
        <end position="146"/>
    </location>
</feature>
<evidence type="ECO:0000256" key="4">
    <source>
        <dbReference type="ARBA" id="ARBA00023242"/>
    </source>
</evidence>
<dbReference type="SUPFAM" id="SSF54928">
    <property type="entry name" value="RNA-binding domain, RBD"/>
    <property type="match status" value="2"/>
</dbReference>
<evidence type="ECO:0000256" key="2">
    <source>
        <dbReference type="ARBA" id="ARBA00007077"/>
    </source>
</evidence>
<dbReference type="Pfam" id="PF00076">
    <property type="entry name" value="RRM_1"/>
    <property type="match status" value="2"/>
</dbReference>
<dbReference type="PANTHER" id="PTHR23236">
    <property type="entry name" value="EUKARYOTIC TRANSLATION INITIATION FACTOR 4B/4H"/>
    <property type="match status" value="1"/>
</dbReference>
<gene>
    <name evidence="8" type="ORF">g.21090</name>
</gene>
<dbReference type="PANTHER" id="PTHR23236:SF25">
    <property type="entry name" value="RNA-BINDING PROTEIN 34"/>
    <property type="match status" value="1"/>
</dbReference>
<protein>
    <recommendedName>
        <fullName evidence="7">RRM domain-containing protein</fullName>
    </recommendedName>
</protein>
<dbReference type="SMART" id="SM00360">
    <property type="entry name" value="RRM"/>
    <property type="match status" value="2"/>
</dbReference>
<dbReference type="InterPro" id="IPR012677">
    <property type="entry name" value="Nucleotide-bd_a/b_plait_sf"/>
</dbReference>
<keyword evidence="3 5" id="KW-0694">RNA-binding</keyword>
<feature type="non-terminal residue" evidence="8">
    <location>
        <position position="1"/>
    </location>
</feature>
<evidence type="ECO:0000256" key="1">
    <source>
        <dbReference type="ARBA" id="ARBA00004604"/>
    </source>
</evidence>
<evidence type="ECO:0000313" key="8">
    <source>
        <dbReference type="EMBL" id="JAS47638.1"/>
    </source>
</evidence>
<organism evidence="8">
    <name type="scientific">Cuerna arida</name>
    <dbReference type="NCBI Taxonomy" id="1464854"/>
    <lineage>
        <taxon>Eukaryota</taxon>
        <taxon>Metazoa</taxon>
        <taxon>Ecdysozoa</taxon>
        <taxon>Arthropoda</taxon>
        <taxon>Hexapoda</taxon>
        <taxon>Insecta</taxon>
        <taxon>Pterygota</taxon>
        <taxon>Neoptera</taxon>
        <taxon>Paraneoptera</taxon>
        <taxon>Hemiptera</taxon>
        <taxon>Auchenorrhyncha</taxon>
        <taxon>Membracoidea</taxon>
        <taxon>Cicadellidae</taxon>
        <taxon>Cicadellinae</taxon>
        <taxon>Proconiini</taxon>
        <taxon>Cuerna</taxon>
    </lineage>
</organism>
<dbReference type="EMBL" id="GECZ01022131">
    <property type="protein sequence ID" value="JAS47638.1"/>
    <property type="molecule type" value="Transcribed_RNA"/>
</dbReference>
<reference evidence="8" key="1">
    <citation type="submission" date="2015-11" db="EMBL/GenBank/DDBJ databases">
        <title>De novo transcriptome assembly of four potential Pierce s Disease insect vectors from Arizona vineyards.</title>
        <authorList>
            <person name="Tassone E.E."/>
        </authorList>
    </citation>
    <scope>NUCLEOTIDE SEQUENCE</scope>
</reference>
<dbReference type="CDD" id="cd12395">
    <property type="entry name" value="RRM2_RBM34"/>
    <property type="match status" value="1"/>
</dbReference>
<name>A0A1B6FBW3_9HEMI</name>
<dbReference type="GO" id="GO:0005730">
    <property type="term" value="C:nucleolus"/>
    <property type="evidence" value="ECO:0007669"/>
    <property type="project" value="UniProtKB-SubCell"/>
</dbReference>
<dbReference type="GO" id="GO:0000463">
    <property type="term" value="P:maturation of LSU-rRNA from tricistronic rRNA transcript (SSU-rRNA, 5.8S rRNA, LSU-rRNA)"/>
    <property type="evidence" value="ECO:0007669"/>
    <property type="project" value="TreeGrafter"/>
</dbReference>
<dbReference type="AlphaFoldDB" id="A0A1B6FBW3"/>
<feature type="compositionally biased region" description="Basic residues" evidence="6">
    <location>
        <begin position="284"/>
        <end position="297"/>
    </location>
</feature>
<dbReference type="InterPro" id="IPR035979">
    <property type="entry name" value="RBD_domain_sf"/>
</dbReference>
<dbReference type="InterPro" id="IPR034221">
    <property type="entry name" value="RBM34_RRM2"/>
</dbReference>
<comment type="subcellular location">
    <subcellularLocation>
        <location evidence="1">Nucleus</location>
        <location evidence="1">Nucleolus</location>
    </subcellularLocation>
</comment>
<evidence type="ECO:0000259" key="7">
    <source>
        <dbReference type="PROSITE" id="PS50102"/>
    </source>
</evidence>
<keyword evidence="4" id="KW-0539">Nucleus</keyword>
<proteinExistence type="inferred from homology"/>